<dbReference type="AlphaFoldDB" id="A0A0F9B2T3"/>
<proteinExistence type="predicted"/>
<protein>
    <submittedName>
        <fullName evidence="1">Uncharacterized protein</fullName>
    </submittedName>
</protein>
<feature type="non-terminal residue" evidence="1">
    <location>
        <position position="1"/>
    </location>
</feature>
<sequence length="187" mass="21400">AYVRARDFVVASFNTVLKYATNLFNRATDNIIVGLRSISSFLLGRIRQVFDALKGLVSSIKNEVVGLFNSLNDKLKAIVSKWVRYLGEQIDNLGIDFDSIRSRFNTTWNWIEKTAKTLTTEAISKLGVIVNDFYPTLKVFVNNPQFFWVEWASNKLLDLMFDLIANELQPGDKRDTRAVFEDFEDAS</sequence>
<accession>A0A0F9B2T3</accession>
<dbReference type="EMBL" id="LAZR01039847">
    <property type="protein sequence ID" value="KKL15975.1"/>
    <property type="molecule type" value="Genomic_DNA"/>
</dbReference>
<name>A0A0F9B2T3_9ZZZZ</name>
<evidence type="ECO:0000313" key="1">
    <source>
        <dbReference type="EMBL" id="KKL15975.1"/>
    </source>
</evidence>
<reference evidence="1" key="1">
    <citation type="journal article" date="2015" name="Nature">
        <title>Complex archaea that bridge the gap between prokaryotes and eukaryotes.</title>
        <authorList>
            <person name="Spang A."/>
            <person name="Saw J.H."/>
            <person name="Jorgensen S.L."/>
            <person name="Zaremba-Niedzwiedzka K."/>
            <person name="Martijn J."/>
            <person name="Lind A.E."/>
            <person name="van Eijk R."/>
            <person name="Schleper C."/>
            <person name="Guy L."/>
            <person name="Ettema T.J."/>
        </authorList>
    </citation>
    <scope>NUCLEOTIDE SEQUENCE</scope>
</reference>
<gene>
    <name evidence="1" type="ORF">LCGC14_2500230</name>
</gene>
<organism evidence="1">
    <name type="scientific">marine sediment metagenome</name>
    <dbReference type="NCBI Taxonomy" id="412755"/>
    <lineage>
        <taxon>unclassified sequences</taxon>
        <taxon>metagenomes</taxon>
        <taxon>ecological metagenomes</taxon>
    </lineage>
</organism>
<comment type="caution">
    <text evidence="1">The sequence shown here is derived from an EMBL/GenBank/DDBJ whole genome shotgun (WGS) entry which is preliminary data.</text>
</comment>